<accession>A0A085NUD6</accession>
<gene>
    <name evidence="2" type="ORF">M513_00205</name>
    <name evidence="3" type="ORF">M514_00205</name>
</gene>
<dbReference type="Proteomes" id="UP000030758">
    <property type="component" value="Unassembled WGS sequence"/>
</dbReference>
<feature type="region of interest" description="Disordered" evidence="1">
    <location>
        <begin position="55"/>
        <end position="81"/>
    </location>
</feature>
<sequence>MGARKHVIVELMVSWCRWTVCIGRKNEPKHYGIRLRSLRKSISCTTNSRLHRWREKISDNNNSNDNNNKSAHISSDHQEKIKGPFPNYLARFLRTRANDQCLPYLWHKEDEFLQRELHWRMARNRKAQSVPPTC</sequence>
<dbReference type="AlphaFoldDB" id="A0A085NUD6"/>
<protein>
    <submittedName>
        <fullName evidence="3">Uncharacterized protein</fullName>
    </submittedName>
</protein>
<evidence type="ECO:0000313" key="2">
    <source>
        <dbReference type="EMBL" id="KFD59042.1"/>
    </source>
</evidence>
<dbReference type="Proteomes" id="UP000030764">
    <property type="component" value="Unassembled WGS sequence"/>
</dbReference>
<proteinExistence type="predicted"/>
<reference evidence="3 4" key="1">
    <citation type="journal article" date="2014" name="Nat. Genet.">
        <title>Genome and transcriptome of the porcine whipworm Trichuris suis.</title>
        <authorList>
            <person name="Jex A.R."/>
            <person name="Nejsum P."/>
            <person name="Schwarz E.M."/>
            <person name="Hu L."/>
            <person name="Young N.D."/>
            <person name="Hall R.S."/>
            <person name="Korhonen P.K."/>
            <person name="Liao S."/>
            <person name="Thamsborg S."/>
            <person name="Xia J."/>
            <person name="Xu P."/>
            <person name="Wang S."/>
            <person name="Scheerlinck J.P."/>
            <person name="Hofmann A."/>
            <person name="Sternberg P.W."/>
            <person name="Wang J."/>
            <person name="Gasser R.B."/>
        </authorList>
    </citation>
    <scope>NUCLEOTIDE SEQUENCE [LARGE SCALE GENOMIC DNA]</scope>
    <source>
        <strain evidence="3">DCEP-RM93F</strain>
        <strain evidence="2">DCEP-RM93M</strain>
    </source>
</reference>
<dbReference type="EMBL" id="KL363182">
    <property type="protein sequence ID" value="KFD59042.1"/>
    <property type="molecule type" value="Genomic_DNA"/>
</dbReference>
<keyword evidence="4" id="KW-1185">Reference proteome</keyword>
<feature type="compositionally biased region" description="Low complexity" evidence="1">
    <location>
        <begin position="59"/>
        <end position="68"/>
    </location>
</feature>
<name>A0A085NUD6_9BILA</name>
<organism evidence="3">
    <name type="scientific">Trichuris suis</name>
    <name type="common">pig whipworm</name>
    <dbReference type="NCBI Taxonomy" id="68888"/>
    <lineage>
        <taxon>Eukaryota</taxon>
        <taxon>Metazoa</taxon>
        <taxon>Ecdysozoa</taxon>
        <taxon>Nematoda</taxon>
        <taxon>Enoplea</taxon>
        <taxon>Dorylaimia</taxon>
        <taxon>Trichinellida</taxon>
        <taxon>Trichuridae</taxon>
        <taxon>Trichuris</taxon>
    </lineage>
</organism>
<evidence type="ECO:0000256" key="1">
    <source>
        <dbReference type="SAM" id="MobiDB-lite"/>
    </source>
</evidence>
<evidence type="ECO:0000313" key="4">
    <source>
        <dbReference type="Proteomes" id="UP000030764"/>
    </source>
</evidence>
<dbReference type="EMBL" id="KL367475">
    <property type="protein sequence ID" value="KFD73082.1"/>
    <property type="molecule type" value="Genomic_DNA"/>
</dbReference>
<evidence type="ECO:0000313" key="3">
    <source>
        <dbReference type="EMBL" id="KFD73082.1"/>
    </source>
</evidence>